<dbReference type="AlphaFoldDB" id="A0A4Z2B6L5"/>
<protein>
    <submittedName>
        <fullName evidence="3">Uncharacterized protein</fullName>
    </submittedName>
</protein>
<keyword evidence="4" id="KW-1185">Reference proteome</keyword>
<proteinExistence type="predicted"/>
<dbReference type="EMBL" id="SWLE01000019">
    <property type="protein sequence ID" value="TNM87429.1"/>
    <property type="molecule type" value="Genomic_DNA"/>
</dbReference>
<evidence type="ECO:0000256" key="1">
    <source>
        <dbReference type="SAM" id="MobiDB-lite"/>
    </source>
</evidence>
<evidence type="ECO:0000313" key="3">
    <source>
        <dbReference type="EMBL" id="TNM87429.1"/>
    </source>
</evidence>
<evidence type="ECO:0000256" key="2">
    <source>
        <dbReference type="SAM" id="SignalP"/>
    </source>
</evidence>
<feature type="signal peptide" evidence="2">
    <location>
        <begin position="1"/>
        <end position="20"/>
    </location>
</feature>
<evidence type="ECO:0000313" key="4">
    <source>
        <dbReference type="Proteomes" id="UP000516260"/>
    </source>
</evidence>
<dbReference type="Proteomes" id="UP000516260">
    <property type="component" value="Chromosome 6"/>
</dbReference>
<comment type="caution">
    <text evidence="3">The sequence shown here is derived from an EMBL/GenBank/DDBJ whole genome shotgun (WGS) entry which is preliminary data.</text>
</comment>
<reference evidence="3 4" key="1">
    <citation type="submission" date="2019-04" db="EMBL/GenBank/DDBJ databases">
        <title>The sequence and de novo assembly of Takifugu bimaculatus genome using PacBio and Hi-C technologies.</title>
        <authorList>
            <person name="Xu P."/>
            <person name="Liu B."/>
            <person name="Zhou Z."/>
        </authorList>
    </citation>
    <scope>NUCLEOTIDE SEQUENCE [LARGE SCALE GENOMIC DNA]</scope>
    <source>
        <strain evidence="3">TB-2018</strain>
        <tissue evidence="3">Muscle</tissue>
    </source>
</reference>
<accession>A0A4Z2B6L5</accession>
<organism evidence="3 4">
    <name type="scientific">Takifugu bimaculatus</name>
    <dbReference type="NCBI Taxonomy" id="433685"/>
    <lineage>
        <taxon>Eukaryota</taxon>
        <taxon>Metazoa</taxon>
        <taxon>Chordata</taxon>
        <taxon>Craniata</taxon>
        <taxon>Vertebrata</taxon>
        <taxon>Euteleostomi</taxon>
        <taxon>Actinopterygii</taxon>
        <taxon>Neopterygii</taxon>
        <taxon>Teleostei</taxon>
        <taxon>Neoteleostei</taxon>
        <taxon>Acanthomorphata</taxon>
        <taxon>Eupercaria</taxon>
        <taxon>Tetraodontiformes</taxon>
        <taxon>Tetradontoidea</taxon>
        <taxon>Tetraodontidae</taxon>
        <taxon>Takifugu</taxon>
    </lineage>
</organism>
<feature type="chain" id="PRO_5021280160" evidence="2">
    <location>
        <begin position="21"/>
        <end position="169"/>
    </location>
</feature>
<feature type="region of interest" description="Disordered" evidence="1">
    <location>
        <begin position="50"/>
        <end position="96"/>
    </location>
</feature>
<sequence>MVGFFVFSYVLNSLLLQTRSADTQAEPAERKAPQFIVLAHHQEAIQFRRTQIRGSDSSDDDEEEADDIEWGPATELGAPPPVGAPGHLHPARAPRAPRGWRKEHVDVFIRDARVLISADVREASVCLFVRVSVEFSGQQKLAEFSNLPPKISAASLPPSPASSSSPTGG</sequence>
<gene>
    <name evidence="3" type="ORF">fugu_005650</name>
</gene>
<name>A0A4Z2B6L5_9TELE</name>
<feature type="region of interest" description="Disordered" evidence="1">
    <location>
        <begin position="148"/>
        <end position="169"/>
    </location>
</feature>
<feature type="compositionally biased region" description="Acidic residues" evidence="1">
    <location>
        <begin position="57"/>
        <end position="69"/>
    </location>
</feature>
<keyword evidence="2" id="KW-0732">Signal</keyword>